<reference evidence="1 2" key="1">
    <citation type="submission" date="2023-05" db="EMBL/GenBank/DDBJ databases">
        <title>B98-5 Cell Line De Novo Hybrid Assembly: An Optical Mapping Approach.</title>
        <authorList>
            <person name="Kananen K."/>
            <person name="Auerbach J.A."/>
            <person name="Kautto E."/>
            <person name="Blachly J.S."/>
        </authorList>
    </citation>
    <scope>NUCLEOTIDE SEQUENCE [LARGE SCALE GENOMIC DNA]</scope>
    <source>
        <strain evidence="1">B95-8</strain>
        <tissue evidence="1">Cell line</tissue>
    </source>
</reference>
<dbReference type="Proteomes" id="UP001266305">
    <property type="component" value="Unassembled WGS sequence"/>
</dbReference>
<proteinExistence type="predicted"/>
<keyword evidence="2" id="KW-1185">Reference proteome</keyword>
<name>A0ABQ9TST7_SAGOE</name>
<organism evidence="1 2">
    <name type="scientific">Saguinus oedipus</name>
    <name type="common">Cotton-top tamarin</name>
    <name type="synonym">Oedipomidas oedipus</name>
    <dbReference type="NCBI Taxonomy" id="9490"/>
    <lineage>
        <taxon>Eukaryota</taxon>
        <taxon>Metazoa</taxon>
        <taxon>Chordata</taxon>
        <taxon>Craniata</taxon>
        <taxon>Vertebrata</taxon>
        <taxon>Euteleostomi</taxon>
        <taxon>Mammalia</taxon>
        <taxon>Eutheria</taxon>
        <taxon>Euarchontoglires</taxon>
        <taxon>Primates</taxon>
        <taxon>Haplorrhini</taxon>
        <taxon>Platyrrhini</taxon>
        <taxon>Cebidae</taxon>
        <taxon>Callitrichinae</taxon>
        <taxon>Saguinus</taxon>
    </lineage>
</organism>
<comment type="caution">
    <text evidence="1">The sequence shown here is derived from an EMBL/GenBank/DDBJ whole genome shotgun (WGS) entry which is preliminary data.</text>
</comment>
<evidence type="ECO:0000313" key="2">
    <source>
        <dbReference type="Proteomes" id="UP001266305"/>
    </source>
</evidence>
<protein>
    <submittedName>
        <fullName evidence="1">Uncharacterized protein</fullName>
    </submittedName>
</protein>
<gene>
    <name evidence="1" type="ORF">P7K49_033743</name>
</gene>
<accession>A0ABQ9TST7</accession>
<sequence length="134" mass="14225">MLTSEGPPASWWLTVLPAALPILTQIDKTQTVMLHHVSQLDPINIQETAMHPGHPPHSPCGPHLPRSSLSASMAGLSSWHRSSGHHQAGSLSSRALGYVLVSPPLGRGCMVEWPNGRVGGLGVWRPLPVPSSSS</sequence>
<dbReference type="EMBL" id="JASSZA010000019">
    <property type="protein sequence ID" value="KAK2087836.1"/>
    <property type="molecule type" value="Genomic_DNA"/>
</dbReference>
<evidence type="ECO:0000313" key="1">
    <source>
        <dbReference type="EMBL" id="KAK2087836.1"/>
    </source>
</evidence>